<evidence type="ECO:0000313" key="10">
    <source>
        <dbReference type="Proteomes" id="UP000006852"/>
    </source>
</evidence>
<dbReference type="InterPro" id="IPR035906">
    <property type="entry name" value="MetI-like_sf"/>
</dbReference>
<feature type="transmembrane region" description="Helical" evidence="7">
    <location>
        <begin position="183"/>
        <end position="201"/>
    </location>
</feature>
<dbReference type="InterPro" id="IPR000515">
    <property type="entry name" value="MetI-like"/>
</dbReference>
<proteinExistence type="inferred from homology"/>
<keyword evidence="6 7" id="KW-0472">Membrane</keyword>
<evidence type="ECO:0000259" key="8">
    <source>
        <dbReference type="PROSITE" id="PS50928"/>
    </source>
</evidence>
<reference evidence="9 10" key="1">
    <citation type="journal article" date="2011" name="Stand. Genomic Sci.">
        <title>Complete genome sequence of Treponema succinifaciens type strain (6091).</title>
        <authorList>
            <person name="Han C."/>
            <person name="Gronow S."/>
            <person name="Teshima H."/>
            <person name="Lapidus A."/>
            <person name="Nolan M."/>
            <person name="Lucas S."/>
            <person name="Hammon N."/>
            <person name="Deshpande S."/>
            <person name="Cheng J.F."/>
            <person name="Zeytun A."/>
            <person name="Tapia R."/>
            <person name="Goodwin L."/>
            <person name="Pitluck S."/>
            <person name="Liolios K."/>
            <person name="Pagani I."/>
            <person name="Ivanova N."/>
            <person name="Mavromatis K."/>
            <person name="Mikhailova N."/>
            <person name="Huntemann M."/>
            <person name="Pati A."/>
            <person name="Chen A."/>
            <person name="Palaniappan K."/>
            <person name="Land M."/>
            <person name="Hauser L."/>
            <person name="Brambilla E.M."/>
            <person name="Rohde M."/>
            <person name="Goker M."/>
            <person name="Woyke T."/>
            <person name="Bristow J."/>
            <person name="Eisen J.A."/>
            <person name="Markowitz V."/>
            <person name="Hugenholtz P."/>
            <person name="Kyrpides N.C."/>
            <person name="Klenk H.P."/>
            <person name="Detter J.C."/>
        </authorList>
    </citation>
    <scope>NUCLEOTIDE SEQUENCE [LARGE SCALE GENOMIC DNA]</scope>
    <source>
        <strain evidence="10">ATCC 33096 / DSM 2489 / 6091</strain>
    </source>
</reference>
<dbReference type="HOGENOM" id="CLU_016047_1_1_12"/>
<evidence type="ECO:0000256" key="5">
    <source>
        <dbReference type="ARBA" id="ARBA00022989"/>
    </source>
</evidence>
<keyword evidence="3" id="KW-1003">Cell membrane</keyword>
<protein>
    <submittedName>
        <fullName evidence="9">ABC-type transporter, integral membrane subunit</fullName>
    </submittedName>
</protein>
<dbReference type="CDD" id="cd06261">
    <property type="entry name" value="TM_PBP2"/>
    <property type="match status" value="1"/>
</dbReference>
<dbReference type="eggNOG" id="COG0395">
    <property type="taxonomic scope" value="Bacteria"/>
</dbReference>
<evidence type="ECO:0000256" key="7">
    <source>
        <dbReference type="RuleBase" id="RU363032"/>
    </source>
</evidence>
<feature type="transmembrane region" description="Helical" evidence="7">
    <location>
        <begin position="237"/>
        <end position="256"/>
    </location>
</feature>
<evidence type="ECO:0000256" key="1">
    <source>
        <dbReference type="ARBA" id="ARBA00004651"/>
    </source>
</evidence>
<sequence>MKKSGHITEVLKYAFIITVCFFSIFPFYWMLCGATNTSADVITGRVIPGANLFANIKTMLSTVKIGRAFWNSLRTTVCGTVLSIFVCSLAGYGFQIFRDKGKDTLMNILLISMMIPFASIMVPLFKMFSVMHLMNSTLGFILPTVSTAFLIFFFRQNSVTFPLETIQAARVDGLGEFSIYLKIYLPIMAPTFAAAAIVTFMNNWNNYMWPLIVMQSQKMQTLPLLVSGLTAGYTTDYGLLMLNLCIMTIPTVVLFFTQQKRFVSGILGAVK</sequence>
<feature type="transmembrane region" description="Helical" evidence="7">
    <location>
        <begin position="137"/>
        <end position="154"/>
    </location>
</feature>
<dbReference type="Proteomes" id="UP000006852">
    <property type="component" value="Chromosome"/>
</dbReference>
<reference evidence="10" key="2">
    <citation type="submission" date="2011-04" db="EMBL/GenBank/DDBJ databases">
        <title>The complete genome of chromosome of Treponema succinifaciens DSM 2489.</title>
        <authorList>
            <person name="Lucas S."/>
            <person name="Copeland A."/>
            <person name="Lapidus A."/>
            <person name="Bruce D."/>
            <person name="Goodwin L."/>
            <person name="Pitluck S."/>
            <person name="Peters L."/>
            <person name="Kyrpides N."/>
            <person name="Mavromatis K."/>
            <person name="Ivanova N."/>
            <person name="Ovchinnikova G."/>
            <person name="Teshima H."/>
            <person name="Detter J.C."/>
            <person name="Tapia R."/>
            <person name="Han C."/>
            <person name="Land M."/>
            <person name="Hauser L."/>
            <person name="Markowitz V."/>
            <person name="Cheng J.-F."/>
            <person name="Hugenholtz P."/>
            <person name="Woyke T."/>
            <person name="Wu D."/>
            <person name="Gronow S."/>
            <person name="Wellnitz S."/>
            <person name="Brambilla E."/>
            <person name="Klenk H.-P."/>
            <person name="Eisen J.A."/>
        </authorList>
    </citation>
    <scope>NUCLEOTIDE SEQUENCE [LARGE SCALE GENOMIC DNA]</scope>
    <source>
        <strain evidence="10">ATCC 33096 / DSM 2489 / 6091</strain>
    </source>
</reference>
<dbReference type="PROSITE" id="PS50928">
    <property type="entry name" value="ABC_TM1"/>
    <property type="match status" value="1"/>
</dbReference>
<dbReference type="AlphaFoldDB" id="F2NW31"/>
<keyword evidence="5 7" id="KW-1133">Transmembrane helix</keyword>
<evidence type="ECO:0000256" key="3">
    <source>
        <dbReference type="ARBA" id="ARBA00022475"/>
    </source>
</evidence>
<gene>
    <name evidence="9" type="ordered locus">Tresu_2013</name>
</gene>
<dbReference type="GO" id="GO:0055085">
    <property type="term" value="P:transmembrane transport"/>
    <property type="evidence" value="ECO:0007669"/>
    <property type="project" value="InterPro"/>
</dbReference>
<organism evidence="9 10">
    <name type="scientific">Treponema succinifaciens (strain ATCC 33096 / DSM 2489 / 6091)</name>
    <dbReference type="NCBI Taxonomy" id="869209"/>
    <lineage>
        <taxon>Bacteria</taxon>
        <taxon>Pseudomonadati</taxon>
        <taxon>Spirochaetota</taxon>
        <taxon>Spirochaetia</taxon>
        <taxon>Spirochaetales</taxon>
        <taxon>Treponemataceae</taxon>
        <taxon>Treponema</taxon>
    </lineage>
</organism>
<feature type="domain" description="ABC transmembrane type-1" evidence="8">
    <location>
        <begin position="69"/>
        <end position="258"/>
    </location>
</feature>
<evidence type="ECO:0000256" key="6">
    <source>
        <dbReference type="ARBA" id="ARBA00023136"/>
    </source>
</evidence>
<feature type="transmembrane region" description="Helical" evidence="7">
    <location>
        <begin position="104"/>
        <end position="125"/>
    </location>
</feature>
<keyword evidence="10" id="KW-1185">Reference proteome</keyword>
<evidence type="ECO:0000313" key="9">
    <source>
        <dbReference type="EMBL" id="AEB14886.1"/>
    </source>
</evidence>
<dbReference type="GO" id="GO:0005886">
    <property type="term" value="C:plasma membrane"/>
    <property type="evidence" value="ECO:0007669"/>
    <property type="project" value="UniProtKB-SubCell"/>
</dbReference>
<dbReference type="EMBL" id="CP002631">
    <property type="protein sequence ID" value="AEB14886.1"/>
    <property type="molecule type" value="Genomic_DNA"/>
</dbReference>
<evidence type="ECO:0000256" key="2">
    <source>
        <dbReference type="ARBA" id="ARBA00022448"/>
    </source>
</evidence>
<keyword evidence="2 7" id="KW-0813">Transport</keyword>
<dbReference type="PANTHER" id="PTHR43744">
    <property type="entry name" value="ABC TRANSPORTER PERMEASE PROTEIN MG189-RELATED-RELATED"/>
    <property type="match status" value="1"/>
</dbReference>
<dbReference type="KEGG" id="tsu:Tresu_2013"/>
<dbReference type="STRING" id="869209.Tresu_2013"/>
<dbReference type="RefSeq" id="WP_013702142.1">
    <property type="nucleotide sequence ID" value="NC_015385.1"/>
</dbReference>
<comment type="similarity">
    <text evidence="7">Belongs to the binding-protein-dependent transport system permease family.</text>
</comment>
<feature type="transmembrane region" description="Helical" evidence="7">
    <location>
        <begin position="12"/>
        <end position="31"/>
    </location>
</feature>
<accession>F2NW31</accession>
<dbReference type="GeneID" id="302999135"/>
<dbReference type="SUPFAM" id="SSF161098">
    <property type="entry name" value="MetI-like"/>
    <property type="match status" value="1"/>
</dbReference>
<evidence type="ECO:0000256" key="4">
    <source>
        <dbReference type="ARBA" id="ARBA00022692"/>
    </source>
</evidence>
<dbReference type="PANTHER" id="PTHR43744:SF2">
    <property type="entry name" value="ARABINOOLIGOSACCHARIDES TRANSPORT SYSTEM PERMEASE PROTEIN ARAQ"/>
    <property type="match status" value="1"/>
</dbReference>
<comment type="subcellular location">
    <subcellularLocation>
        <location evidence="1 7">Cell membrane</location>
        <topology evidence="1 7">Multi-pass membrane protein</topology>
    </subcellularLocation>
</comment>
<feature type="transmembrane region" description="Helical" evidence="7">
    <location>
        <begin position="68"/>
        <end position="92"/>
    </location>
</feature>
<dbReference type="Gene3D" id="1.10.3720.10">
    <property type="entry name" value="MetI-like"/>
    <property type="match status" value="1"/>
</dbReference>
<dbReference type="OrthoDB" id="9773467at2"/>
<name>F2NW31_TRES6</name>
<keyword evidence="4 7" id="KW-0812">Transmembrane</keyword>
<dbReference type="Pfam" id="PF00528">
    <property type="entry name" value="BPD_transp_1"/>
    <property type="match status" value="1"/>
</dbReference>